<evidence type="ECO:0000256" key="3">
    <source>
        <dbReference type="PIRSR" id="PIRSR001549-1"/>
    </source>
</evidence>
<dbReference type="EMBL" id="CASHTH010001687">
    <property type="protein sequence ID" value="CAI8018439.1"/>
    <property type="molecule type" value="Genomic_DNA"/>
</dbReference>
<dbReference type="AlphaFoldDB" id="A0AA35RWC0"/>
<comment type="caution">
    <text evidence="5">The sequence shown here is derived from an EMBL/GenBank/DDBJ whole genome shotgun (WGS) entry which is preliminary data.</text>
</comment>
<name>A0AA35RWC0_GEOBA</name>
<reference evidence="5" key="1">
    <citation type="submission" date="2023-03" db="EMBL/GenBank/DDBJ databases">
        <authorList>
            <person name="Steffen K."/>
            <person name="Cardenas P."/>
        </authorList>
    </citation>
    <scope>NUCLEOTIDE SEQUENCE</scope>
</reference>
<accession>A0AA35RWC0</accession>
<dbReference type="Gene3D" id="3.30.930.10">
    <property type="entry name" value="Bira Bifunctional Protein, Domain 2"/>
    <property type="match status" value="2"/>
</dbReference>
<evidence type="ECO:0000313" key="6">
    <source>
        <dbReference type="Proteomes" id="UP001174909"/>
    </source>
</evidence>
<feature type="domain" description="Class II Histidinyl-tRNA synthetase (HisRS)-like catalytic core" evidence="4">
    <location>
        <begin position="295"/>
        <end position="406"/>
    </location>
</feature>
<feature type="binding site" evidence="3">
    <location>
        <position position="120"/>
    </location>
    <ligand>
        <name>L-histidine</name>
        <dbReference type="ChEBI" id="CHEBI:57595"/>
    </ligand>
</feature>
<keyword evidence="6" id="KW-1185">Reference proteome</keyword>
<dbReference type="Pfam" id="PF13393">
    <property type="entry name" value="tRNA-synt_His"/>
    <property type="match status" value="2"/>
</dbReference>
<feature type="binding site" evidence="3">
    <location>
        <position position="138"/>
    </location>
    <ligand>
        <name>L-histidine</name>
        <dbReference type="ChEBI" id="CHEBI:57595"/>
    </ligand>
</feature>
<dbReference type="InterPro" id="IPR041715">
    <property type="entry name" value="HisRS-like_core"/>
</dbReference>
<feature type="domain" description="Class II Histidinyl-tRNA synthetase (HisRS)-like catalytic core" evidence="4">
    <location>
        <begin position="18"/>
        <end position="200"/>
    </location>
</feature>
<feature type="binding site" evidence="3">
    <location>
        <begin position="88"/>
        <end position="90"/>
    </location>
    <ligand>
        <name>L-histidine</name>
        <dbReference type="ChEBI" id="CHEBI:57595"/>
    </ligand>
</feature>
<keyword evidence="5" id="KW-0436">Ligase</keyword>
<dbReference type="PIRSF" id="PIRSF001549">
    <property type="entry name" value="His-tRNA_synth"/>
    <property type="match status" value="1"/>
</dbReference>
<dbReference type="GO" id="GO:0005737">
    <property type="term" value="C:cytoplasm"/>
    <property type="evidence" value="ECO:0007669"/>
    <property type="project" value="InterPro"/>
</dbReference>
<gene>
    <name evidence="5" type="ORF">GBAR_LOCUS11194</name>
</gene>
<dbReference type="InterPro" id="IPR045864">
    <property type="entry name" value="aa-tRNA-synth_II/BPL/LPL"/>
</dbReference>
<feature type="binding site" evidence="3">
    <location>
        <position position="134"/>
    </location>
    <ligand>
        <name>L-histidine</name>
        <dbReference type="ChEBI" id="CHEBI:57595"/>
    </ligand>
</feature>
<feature type="binding site" evidence="3">
    <location>
        <begin position="358"/>
        <end position="359"/>
    </location>
    <ligand>
        <name>L-histidine</name>
        <dbReference type="ChEBI" id="CHEBI:57595"/>
    </ligand>
</feature>
<comment type="catalytic activity">
    <reaction evidence="2">
        <text>tRNA(His) + L-histidine + ATP = L-histidyl-tRNA(His) + AMP + diphosphate + H(+)</text>
        <dbReference type="Rhea" id="RHEA:17313"/>
        <dbReference type="Rhea" id="RHEA-COMP:9665"/>
        <dbReference type="Rhea" id="RHEA-COMP:9689"/>
        <dbReference type="ChEBI" id="CHEBI:15378"/>
        <dbReference type="ChEBI" id="CHEBI:30616"/>
        <dbReference type="ChEBI" id="CHEBI:33019"/>
        <dbReference type="ChEBI" id="CHEBI:57595"/>
        <dbReference type="ChEBI" id="CHEBI:78442"/>
        <dbReference type="ChEBI" id="CHEBI:78527"/>
        <dbReference type="ChEBI" id="CHEBI:456215"/>
        <dbReference type="EC" id="6.1.1.21"/>
    </reaction>
</comment>
<dbReference type="EC" id="6.1.1.21" evidence="1"/>
<feature type="binding site" evidence="3">
    <location>
        <position position="354"/>
    </location>
    <ligand>
        <name>L-histidine</name>
        <dbReference type="ChEBI" id="CHEBI:57595"/>
    </ligand>
</feature>
<dbReference type="CDD" id="cd00773">
    <property type="entry name" value="HisRS-like_core"/>
    <property type="match status" value="1"/>
</dbReference>
<sequence length="469" mass="49930">MISAVSTDRPNPVRRLPGMRDFDAGACRRKHEVERQLAEFIGRFGYSMLEVPVLETTELFLRKSGGDLASQMYSFIDPGSNAVSLRPEFTSAIMRHYLEMTRDSGESSLVRWQYCGPVFRYDTGSAADTGEFTQVGAELVGSNSILADAELLTMAAGVPDRLGIPDYRIRLADLDVLDSALDTVGLSDRAREFIVANMNRIGEDSDSLAATLQRAAELHVIAGIGLPDEEQHLAVAVSGLPDGAARSVLSGFMRWNTSADMPLGRRSPDEIVDRLLRKLRGGDASGAVERGLALAGQLASVKGDPVHALPRARSIVAAAGADTRAIDRLIDLTALIGEDPAVSRRLEIDFSLARGIAYYNGIIFDIVRGDAGTSLGGGGRYDALARALGGTAPVPALGFAFTLETLLSAMPPADQPYFDPDVAVVSPDDAGSVAKALRAVADIRRQGGVAVLEIRGDKHHTGLSGTVTE</sequence>
<dbReference type="GO" id="GO:0004821">
    <property type="term" value="F:histidine-tRNA ligase activity"/>
    <property type="evidence" value="ECO:0007669"/>
    <property type="project" value="UniProtKB-EC"/>
</dbReference>
<dbReference type="PANTHER" id="PTHR43707">
    <property type="entry name" value="HISTIDYL-TRNA SYNTHETASE"/>
    <property type="match status" value="1"/>
</dbReference>
<evidence type="ECO:0000256" key="2">
    <source>
        <dbReference type="ARBA" id="ARBA00047639"/>
    </source>
</evidence>
<proteinExistence type="predicted"/>
<protein>
    <recommendedName>
        <fullName evidence="1">histidine--tRNA ligase</fullName>
        <ecNumber evidence="1">6.1.1.21</ecNumber>
    </recommendedName>
</protein>
<organism evidence="5 6">
    <name type="scientific">Geodia barretti</name>
    <name type="common">Barrett's horny sponge</name>
    <dbReference type="NCBI Taxonomy" id="519541"/>
    <lineage>
        <taxon>Eukaryota</taxon>
        <taxon>Metazoa</taxon>
        <taxon>Porifera</taxon>
        <taxon>Demospongiae</taxon>
        <taxon>Heteroscleromorpha</taxon>
        <taxon>Tetractinellida</taxon>
        <taxon>Astrophorina</taxon>
        <taxon>Geodiidae</taxon>
        <taxon>Geodia</taxon>
    </lineage>
</organism>
<evidence type="ECO:0000256" key="1">
    <source>
        <dbReference type="ARBA" id="ARBA00012815"/>
    </source>
</evidence>
<dbReference type="Proteomes" id="UP001174909">
    <property type="component" value="Unassembled WGS sequence"/>
</dbReference>
<dbReference type="PANTHER" id="PTHR43707:SF1">
    <property type="entry name" value="HISTIDINE--TRNA LIGASE, MITOCHONDRIAL-RELATED"/>
    <property type="match status" value="1"/>
</dbReference>
<dbReference type="InterPro" id="IPR004516">
    <property type="entry name" value="HisRS/HisZ"/>
</dbReference>
<dbReference type="SUPFAM" id="SSF55681">
    <property type="entry name" value="Class II aaRS and biotin synthetases"/>
    <property type="match status" value="1"/>
</dbReference>
<dbReference type="GO" id="GO:0006427">
    <property type="term" value="P:histidyl-tRNA aminoacylation"/>
    <property type="evidence" value="ECO:0007669"/>
    <property type="project" value="TreeGrafter"/>
</dbReference>
<evidence type="ECO:0000313" key="5">
    <source>
        <dbReference type="EMBL" id="CAI8018439.1"/>
    </source>
</evidence>
<evidence type="ECO:0000259" key="4">
    <source>
        <dbReference type="Pfam" id="PF13393"/>
    </source>
</evidence>